<feature type="domain" description="Polysaccharide lyase family 8 C-terminal" evidence="6">
    <location>
        <begin position="672"/>
        <end position="732"/>
    </location>
</feature>
<proteinExistence type="inferred from homology"/>
<dbReference type="InterPro" id="IPR038970">
    <property type="entry name" value="Lyase_8"/>
</dbReference>
<dbReference type="InterPro" id="IPR008929">
    <property type="entry name" value="Chondroitin_lyas"/>
</dbReference>
<dbReference type="CDD" id="cd01083">
    <property type="entry name" value="GAG_Lyase"/>
    <property type="match status" value="1"/>
</dbReference>
<dbReference type="Gene3D" id="1.50.10.100">
    <property type="entry name" value="Chondroitin AC/alginate lyase"/>
    <property type="match status" value="1"/>
</dbReference>
<feature type="chain" id="PRO_5045255165" evidence="4">
    <location>
        <begin position="28"/>
        <end position="780"/>
    </location>
</feature>
<feature type="signal peptide" evidence="4">
    <location>
        <begin position="1"/>
        <end position="27"/>
    </location>
</feature>
<dbReference type="SUPFAM" id="SSF49863">
    <property type="entry name" value="Hyaluronate lyase-like, C-terminal domain"/>
    <property type="match status" value="1"/>
</dbReference>
<feature type="domain" description="Polysaccharide lyase 8 N-terminal alpha-helical" evidence="7">
    <location>
        <begin position="39"/>
        <end position="361"/>
    </location>
</feature>
<organism evidence="8 9">
    <name type="scientific">Streptomyces brasiliscabiei</name>
    <dbReference type="NCBI Taxonomy" id="2736302"/>
    <lineage>
        <taxon>Bacteria</taxon>
        <taxon>Bacillati</taxon>
        <taxon>Actinomycetota</taxon>
        <taxon>Actinomycetes</taxon>
        <taxon>Kitasatosporales</taxon>
        <taxon>Streptomycetaceae</taxon>
        <taxon>Streptomyces</taxon>
    </lineage>
</organism>
<evidence type="ECO:0000259" key="7">
    <source>
        <dbReference type="Pfam" id="PF08124"/>
    </source>
</evidence>
<accession>A0ABU8GMH1</accession>
<dbReference type="InterPro" id="IPR012970">
    <property type="entry name" value="Lyase_8_alpha_N"/>
</dbReference>
<dbReference type="Pfam" id="PF02278">
    <property type="entry name" value="Lyase_8"/>
    <property type="match status" value="1"/>
</dbReference>
<dbReference type="InterPro" id="IPR011071">
    <property type="entry name" value="Lyase_8-like_C"/>
</dbReference>
<sequence>MTPTRRTVLLLAATLAAATAPTPAAHAADDEYDTLRRRWSDLALGTGYDPAAEPYASRLRETGDLAHAFRAAMAPTAGSLWPGHPFDPPAGITQSYSRLWTMAQAYAQPGTGSTGDPGLLADIVRGLDHLTATVYHPATTRYGNWWEWQIGSPRLLLDIVTALHDDLTPERRAAACAAIDHFIPDALLRDYTGTSTGANRVDLCRSVALRGILGRAPEKIALARDALSPVFPYVTRGDGLYADGSFVQHTWVAYSGTYGQVLLDGLGRLFALLAGSTWAVTDPNRQIVLDSVERAYAPLIHDGLVMDSVNGRAISRGYLRGDDRHILRSDHFHGHGIIAAIALLALGATAAERERWHGRIKGWIARDTVTPILTARQFGVADLARLHAVAASPVAAAPEPVGHRLFPAMDRAVHRRPDFTVNIAMASDRIAHYECGNGENPRGWHTGAGLTLWWAEGHGGRADQYTDWFWPTVDWYRLPGTTVSTRRLADREGGEWGAPKPDVRWVGGTTDGEYAAIGQHLKGLGSTLGAHKSWFCVADAVICLGAGISCADGVPVETVVDNRNLGEPGGTAALRPLARGRRWAHLAGHGGWVFDDATEAALRTLREDRTGAWSDINTGGTTERRTRRRQTLWLDHGTDPVNARYAYLLMPGASRHAVEARAADRRWLSIPANDSTCQAVHVPSLGLIAANFWQPGTVGPLTVSAGASVLVRRRGRSATLCVSEPPRSGEPVEIIWNGPFRTVVRADDPVEVLESAPGRLRLRVTPGTACATHTCELTLP</sequence>
<name>A0ABU8GMH1_9ACTN</name>
<evidence type="ECO:0000313" key="9">
    <source>
        <dbReference type="Proteomes" id="UP001365781"/>
    </source>
</evidence>
<evidence type="ECO:0000256" key="2">
    <source>
        <dbReference type="ARBA" id="ARBA00022729"/>
    </source>
</evidence>
<reference evidence="8 9" key="1">
    <citation type="submission" date="2024-03" db="EMBL/GenBank/DDBJ databases">
        <title>First Report of Pectobacterium brasiliscabiei causing potato scab in china.</title>
        <authorList>
            <person name="Handique U."/>
        </authorList>
    </citation>
    <scope>NUCLEOTIDE SEQUENCE [LARGE SCALE GENOMIC DNA]</scope>
    <source>
        <strain evidence="8 9">ZRIMU1503</strain>
    </source>
</reference>
<gene>
    <name evidence="8" type="ORF">WB403_35240</name>
</gene>
<comment type="similarity">
    <text evidence="1">Belongs to the polysaccharide lyase 8 family.</text>
</comment>
<keyword evidence="2 4" id="KW-0732">Signal</keyword>
<evidence type="ECO:0000256" key="3">
    <source>
        <dbReference type="ARBA" id="ARBA00023239"/>
    </source>
</evidence>
<dbReference type="Pfam" id="PF08124">
    <property type="entry name" value="Lyase_8_N"/>
    <property type="match status" value="1"/>
</dbReference>
<dbReference type="Gene3D" id="2.60.220.10">
    <property type="entry name" value="Polysaccharide lyase family 8-like, C-terminal"/>
    <property type="match status" value="1"/>
</dbReference>
<dbReference type="InterPro" id="IPR006311">
    <property type="entry name" value="TAT_signal"/>
</dbReference>
<dbReference type="Pfam" id="PF02884">
    <property type="entry name" value="Lyase_8_C"/>
    <property type="match status" value="1"/>
</dbReference>
<dbReference type="PROSITE" id="PS51318">
    <property type="entry name" value="TAT"/>
    <property type="match status" value="1"/>
</dbReference>
<dbReference type="InterPro" id="IPR014718">
    <property type="entry name" value="GH-type_carb-bd"/>
</dbReference>
<dbReference type="RefSeq" id="WP_336541067.1">
    <property type="nucleotide sequence ID" value="NZ_JBBAYL010000023.1"/>
</dbReference>
<keyword evidence="9" id="KW-1185">Reference proteome</keyword>
<dbReference type="PANTHER" id="PTHR38481:SF1">
    <property type="entry name" value="HYALURONATE LYASE"/>
    <property type="match status" value="1"/>
</dbReference>
<dbReference type="Proteomes" id="UP001365781">
    <property type="component" value="Unassembled WGS sequence"/>
</dbReference>
<evidence type="ECO:0000256" key="4">
    <source>
        <dbReference type="SAM" id="SignalP"/>
    </source>
</evidence>
<dbReference type="SUPFAM" id="SSF74650">
    <property type="entry name" value="Galactose mutarotase-like"/>
    <property type="match status" value="1"/>
</dbReference>
<keyword evidence="3 8" id="KW-0456">Lyase</keyword>
<evidence type="ECO:0000259" key="6">
    <source>
        <dbReference type="Pfam" id="PF02884"/>
    </source>
</evidence>
<dbReference type="InterPro" id="IPR003159">
    <property type="entry name" value="Lyase_8_central_dom"/>
</dbReference>
<dbReference type="Gene3D" id="2.70.98.10">
    <property type="match status" value="1"/>
</dbReference>
<dbReference type="InterPro" id="IPR011013">
    <property type="entry name" value="Gal_mutarotase_sf_dom"/>
</dbReference>
<dbReference type="InterPro" id="IPR004103">
    <property type="entry name" value="Lyase_8_C"/>
</dbReference>
<comment type="caution">
    <text evidence="8">The sequence shown here is derived from an EMBL/GenBank/DDBJ whole genome shotgun (WGS) entry which is preliminary data.</text>
</comment>
<protein>
    <submittedName>
        <fullName evidence="8">Polysaccharide lyase 8 family protein</fullName>
    </submittedName>
</protein>
<dbReference type="GO" id="GO:0016829">
    <property type="term" value="F:lyase activity"/>
    <property type="evidence" value="ECO:0007669"/>
    <property type="project" value="UniProtKB-KW"/>
</dbReference>
<evidence type="ECO:0000256" key="1">
    <source>
        <dbReference type="ARBA" id="ARBA00006699"/>
    </source>
</evidence>
<evidence type="ECO:0000259" key="5">
    <source>
        <dbReference type="Pfam" id="PF02278"/>
    </source>
</evidence>
<dbReference type="SUPFAM" id="SSF48230">
    <property type="entry name" value="Chondroitin AC/alginate lyase"/>
    <property type="match status" value="1"/>
</dbReference>
<dbReference type="EMBL" id="JBBAYM010000028">
    <property type="protein sequence ID" value="MEI5614403.1"/>
    <property type="molecule type" value="Genomic_DNA"/>
</dbReference>
<evidence type="ECO:0000313" key="8">
    <source>
        <dbReference type="EMBL" id="MEI5614403.1"/>
    </source>
</evidence>
<dbReference type="PANTHER" id="PTHR38481">
    <property type="entry name" value="HYALURONATE LYASE"/>
    <property type="match status" value="1"/>
</dbReference>
<feature type="domain" description="Polysaccharide lyase family 8 central" evidence="5">
    <location>
        <begin position="403"/>
        <end position="654"/>
    </location>
</feature>